<dbReference type="PRINTS" id="PR00081">
    <property type="entry name" value="GDHRDH"/>
</dbReference>
<dbReference type="InterPro" id="IPR052184">
    <property type="entry name" value="SDR_enzymes"/>
</dbReference>
<keyword evidence="2" id="KW-1185">Reference proteome</keyword>
<dbReference type="RefSeq" id="WP_064223291.1">
    <property type="nucleotide sequence ID" value="NZ_CANKZB010000002.1"/>
</dbReference>
<dbReference type="AlphaFoldDB" id="A0AAE3B5I6"/>
<reference evidence="1 2" key="1">
    <citation type="submission" date="2021-01" db="EMBL/GenBank/DDBJ databases">
        <title>Diatom-associated Roseobacters Show Island Model of Population Structure.</title>
        <authorList>
            <person name="Qu L."/>
            <person name="Feng X."/>
            <person name="Chen Y."/>
            <person name="Li L."/>
            <person name="Wang X."/>
            <person name="Hu Z."/>
            <person name="Wang H."/>
            <person name="Luo H."/>
        </authorList>
    </citation>
    <scope>NUCLEOTIDE SEQUENCE [LARGE SCALE GENOMIC DNA]</scope>
    <source>
        <strain evidence="1 2">TR60-84</strain>
    </source>
</reference>
<name>A0AAE3B5I6_9RHOB</name>
<dbReference type="GO" id="GO:0016616">
    <property type="term" value="F:oxidoreductase activity, acting on the CH-OH group of donors, NAD or NADP as acceptor"/>
    <property type="evidence" value="ECO:0007669"/>
    <property type="project" value="TreeGrafter"/>
</dbReference>
<dbReference type="InterPro" id="IPR002347">
    <property type="entry name" value="SDR_fam"/>
</dbReference>
<dbReference type="SUPFAM" id="SSF51735">
    <property type="entry name" value="NAD(P)-binding Rossmann-fold domains"/>
    <property type="match status" value="1"/>
</dbReference>
<accession>A0AAE3B5I6</accession>
<dbReference type="Gene3D" id="3.40.50.720">
    <property type="entry name" value="NAD(P)-binding Rossmann-like Domain"/>
    <property type="match status" value="1"/>
</dbReference>
<organism evidence="1 2">
    <name type="scientific">Sulfitobacter geojensis</name>
    <dbReference type="NCBI Taxonomy" id="1342299"/>
    <lineage>
        <taxon>Bacteria</taxon>
        <taxon>Pseudomonadati</taxon>
        <taxon>Pseudomonadota</taxon>
        <taxon>Alphaproteobacteria</taxon>
        <taxon>Rhodobacterales</taxon>
        <taxon>Roseobacteraceae</taxon>
        <taxon>Sulfitobacter</taxon>
    </lineage>
</organism>
<proteinExistence type="predicted"/>
<dbReference type="PANTHER" id="PTHR45458">
    <property type="entry name" value="SHORT-CHAIN DEHYDROGENASE/REDUCTASE SDR"/>
    <property type="match status" value="1"/>
</dbReference>
<comment type="caution">
    <text evidence="1">The sequence shown here is derived from an EMBL/GenBank/DDBJ whole genome shotgun (WGS) entry which is preliminary data.</text>
</comment>
<dbReference type="EMBL" id="JAFBRM010000001">
    <property type="protein sequence ID" value="MBM1713322.1"/>
    <property type="molecule type" value="Genomic_DNA"/>
</dbReference>
<evidence type="ECO:0000313" key="2">
    <source>
        <dbReference type="Proteomes" id="UP000732193"/>
    </source>
</evidence>
<gene>
    <name evidence="1" type="ORF">JQV55_07115</name>
</gene>
<protein>
    <submittedName>
        <fullName evidence="1">SDR family NAD(P)-dependent oxidoreductase</fullName>
    </submittedName>
</protein>
<dbReference type="Proteomes" id="UP000732193">
    <property type="component" value="Unassembled WGS sequence"/>
</dbReference>
<dbReference type="PANTHER" id="PTHR45458:SF1">
    <property type="entry name" value="SHORT CHAIN DEHYDROGENASE"/>
    <property type="match status" value="1"/>
</dbReference>
<sequence>MNIVITGASRGIGAGLAEHYRALGHEVVGTGRSVASQLQLDVTRPASHKEMAETLEGHAIDLLVCNAGVYLDKGDDLDTGYGADLWAQSFATNVTGVFMSIQALLPHLRRARSSKIAIISSQMGSDARAKEGGGSGSYIYRASKAAALNLGLNLANDLKADGIAVGIYHPGWVQTDMGGEAAAITTDEAVAGLAARFEALSIETTGCFENWDGRPHAF</sequence>
<evidence type="ECO:0000313" key="1">
    <source>
        <dbReference type="EMBL" id="MBM1713322.1"/>
    </source>
</evidence>
<dbReference type="Pfam" id="PF00106">
    <property type="entry name" value="adh_short"/>
    <property type="match status" value="1"/>
</dbReference>
<dbReference type="InterPro" id="IPR036291">
    <property type="entry name" value="NAD(P)-bd_dom_sf"/>
</dbReference>